<dbReference type="EnsemblPlants" id="Pp3c24_7050V3.2">
    <property type="protein sequence ID" value="Pp3c24_7050V3.2"/>
    <property type="gene ID" value="Pp3c24_7050"/>
</dbReference>
<dbReference type="PANTHER" id="PTHR10566">
    <property type="entry name" value="CHAPERONE-ACTIVITY OF BC1 COMPLEX CABC1 -RELATED"/>
    <property type="match status" value="1"/>
</dbReference>
<dbReference type="InterPro" id="IPR050154">
    <property type="entry name" value="UbiB_kinase"/>
</dbReference>
<gene>
    <name evidence="3" type="primary">LOC112276667</name>
</gene>
<dbReference type="GO" id="GO:0005524">
    <property type="term" value="F:ATP binding"/>
    <property type="evidence" value="ECO:0007669"/>
    <property type="project" value="InterPro"/>
</dbReference>
<evidence type="ECO:0000313" key="4">
    <source>
        <dbReference type="Proteomes" id="UP000006727"/>
    </source>
</evidence>
<dbReference type="PROSITE" id="PS50011">
    <property type="entry name" value="PROTEIN_KINASE_DOM"/>
    <property type="match status" value="1"/>
</dbReference>
<dbReference type="CDD" id="cd05121">
    <property type="entry name" value="ABC1_ADCK3-like"/>
    <property type="match status" value="1"/>
</dbReference>
<reference evidence="3 4" key="2">
    <citation type="journal article" date="2018" name="Plant J.">
        <title>The Physcomitrella patens chromosome-scale assembly reveals moss genome structure and evolution.</title>
        <authorList>
            <person name="Lang D."/>
            <person name="Ullrich K.K."/>
            <person name="Murat F."/>
            <person name="Fuchs J."/>
            <person name="Jenkins J."/>
            <person name="Haas F.B."/>
            <person name="Piednoel M."/>
            <person name="Gundlach H."/>
            <person name="Van Bel M."/>
            <person name="Meyberg R."/>
            <person name="Vives C."/>
            <person name="Morata J."/>
            <person name="Symeonidi A."/>
            <person name="Hiss M."/>
            <person name="Muchero W."/>
            <person name="Kamisugi Y."/>
            <person name="Saleh O."/>
            <person name="Blanc G."/>
            <person name="Decker E.L."/>
            <person name="van Gessel N."/>
            <person name="Grimwood J."/>
            <person name="Hayes R.D."/>
            <person name="Graham S.W."/>
            <person name="Gunter L.E."/>
            <person name="McDaniel S.F."/>
            <person name="Hoernstein S.N.W."/>
            <person name="Larsson A."/>
            <person name="Li F.W."/>
            <person name="Perroud P.F."/>
            <person name="Phillips J."/>
            <person name="Ranjan P."/>
            <person name="Rokshar D.S."/>
            <person name="Rothfels C.J."/>
            <person name="Schneider L."/>
            <person name="Shu S."/>
            <person name="Stevenson D.W."/>
            <person name="Thummler F."/>
            <person name="Tillich M."/>
            <person name="Villarreal Aguilar J.C."/>
            <person name="Widiez T."/>
            <person name="Wong G.K."/>
            <person name="Wymore A."/>
            <person name="Zhang Y."/>
            <person name="Zimmer A.D."/>
            <person name="Quatrano R.S."/>
            <person name="Mayer K.F.X."/>
            <person name="Goodstein D."/>
            <person name="Casacuberta J.M."/>
            <person name="Vandepoele K."/>
            <person name="Reski R."/>
            <person name="Cuming A.C."/>
            <person name="Tuskan G.A."/>
            <person name="Maumus F."/>
            <person name="Salse J."/>
            <person name="Schmutz J."/>
            <person name="Rensing S.A."/>
        </authorList>
    </citation>
    <scope>NUCLEOTIDE SEQUENCE [LARGE SCALE GENOMIC DNA]</scope>
    <source>
        <strain evidence="3 4">cv. Gransden 2004</strain>
    </source>
</reference>
<dbReference type="EMBL" id="ABEU02000024">
    <property type="status" value="NOT_ANNOTATED_CDS"/>
    <property type="molecule type" value="Genomic_DNA"/>
</dbReference>
<dbReference type="AlphaFoldDB" id="A0A7I4CPX4"/>
<dbReference type="InParanoid" id="A0A7I4CPX4"/>
<evidence type="ECO:0000259" key="2">
    <source>
        <dbReference type="PROSITE" id="PS50011"/>
    </source>
</evidence>
<dbReference type="InterPro" id="IPR004147">
    <property type="entry name" value="ABC1_dom"/>
</dbReference>
<dbReference type="Gene3D" id="1.10.510.10">
    <property type="entry name" value="Transferase(Phosphotransferase) domain 1"/>
    <property type="match status" value="1"/>
</dbReference>
<protein>
    <recommendedName>
        <fullName evidence="2">Protein kinase domain-containing protein</fullName>
    </recommendedName>
</protein>
<sequence length="1152" mass="125160">MFQKLSSICAAMSNALGCQFRFSMSAPPTTVASGRISRLLFNSNVFTFNKSAMSTHLARGSAVRCEHHVLGRLGGQGRSSRRIKLKKIKLSSSGFLSGKINLPRIPYGVSNNAKLGSPVAASNLNDANSATQAAEQLGQSLKDLGTYVGSYNGPEDILKNIKSLNQSVATLVGKATEISTSLITNIQSQTSTTANLKNLESLQDAFGKVSQSASLVAQKSVDLSTAALSALPADLKSFQAQTNEIARTLNLSSGLKSLQESVDIASQSLSALLEENSSGFNSAMLSSSISNDSGKISSLQHVEASLVNVLHNAKILASELGTKITQLPSDGTHRTHLDMSSVSAPIEQVLTQLGNSVLEYSSSSSLLTGVMDSSSLATSALLATLVTSGAVLSSFKLAELSTRSSSKGFVEGQDLPLRYDAEKIGAYFQKRPVDIILRSVRILFSCSSLVVNILFDKYVGRDQELERLRATQMVALIARLGPTAIKIGQALSIRPDILPVVYLEELQKLQDRVPPFSNEEAKRLILEGLGKPVEDIFSELSVEPIAAASLGQVYKGRLRETGNIVAVKVQRPGVLEGISRDLFLLRQGARALQAIPSVNSDLVALIDTWAIRFFDELDYVQEARNAIRFSEDMKLLPNVTVPGVYLDYTSRKVLTSVWVEGEKLSETRAADLLPLISTALNCYLMQLLESGFLHADPHPGNLLRTPDGRLCVLDFGLMTEVTEDQRYTLIEYISHIVNSDYARVAEDLVRLGFVPPEFVDPEKTKAVVPQLSRVLGQLTRGGGARKVNIQQITDDLANMSKDYVFVIPPYFALILRAFSVLEGIGLDADPDYTIVDECYPYISKRLLTDDSPRTRAALQYFLYGGKSQLDATRVEEIISGFQSFRELMVPTSGGESPRKLEPIDPATKDALLLLFSPEGSFVQDILLTELVRAVDALSRQALAELWRSVAMSIRFPLPAALLAPGSWPLPLPGLLLGSSPTAKLTEEDVKSLETVRRIWALLEPQFQQQNSVSDVFEVVQDGFPFFRDLLPGVSTSAQKFLVLLLQRQALRLADDLEAASTNISTSNHLELDTRLNTSPMPPAPILTPEKTISDDHLLNGSTVLHLKGEDVVKGSTELYLEDKGGMKESSVLQLGDESTLKESAALQLEEVG</sequence>
<keyword evidence="4" id="KW-1185">Reference proteome</keyword>
<comment type="similarity">
    <text evidence="1">Belongs to the protein kinase superfamily. ADCK protein kinase family.</text>
</comment>
<reference evidence="3" key="3">
    <citation type="submission" date="2020-12" db="UniProtKB">
        <authorList>
            <consortium name="EnsemblPlants"/>
        </authorList>
    </citation>
    <scope>IDENTIFICATION</scope>
</reference>
<name>A0A7I4CPX4_PHYPA</name>
<proteinExistence type="inferred from homology"/>
<accession>A0A7I4CPX4</accession>
<dbReference type="PANTHER" id="PTHR10566:SF118">
    <property type="entry name" value="PROTEIN KINASE DOMAIN-CONTAINING PROTEIN"/>
    <property type="match status" value="1"/>
</dbReference>
<dbReference type="SUPFAM" id="SSF56112">
    <property type="entry name" value="Protein kinase-like (PK-like)"/>
    <property type="match status" value="1"/>
</dbReference>
<dbReference type="InterPro" id="IPR000719">
    <property type="entry name" value="Prot_kinase_dom"/>
</dbReference>
<dbReference type="Proteomes" id="UP000006727">
    <property type="component" value="Chromosome 24"/>
</dbReference>
<evidence type="ECO:0000313" key="3">
    <source>
        <dbReference type="EnsemblPlants" id="Pp3c24_7050V3.2"/>
    </source>
</evidence>
<feature type="domain" description="Protein kinase" evidence="2">
    <location>
        <begin position="539"/>
        <end position="869"/>
    </location>
</feature>
<organism evidence="3 4">
    <name type="scientific">Physcomitrium patens</name>
    <name type="common">Spreading-leaved earth moss</name>
    <name type="synonym">Physcomitrella patens</name>
    <dbReference type="NCBI Taxonomy" id="3218"/>
    <lineage>
        <taxon>Eukaryota</taxon>
        <taxon>Viridiplantae</taxon>
        <taxon>Streptophyta</taxon>
        <taxon>Embryophyta</taxon>
        <taxon>Bryophyta</taxon>
        <taxon>Bryophytina</taxon>
        <taxon>Bryopsida</taxon>
        <taxon>Funariidae</taxon>
        <taxon>Funariales</taxon>
        <taxon>Funariaceae</taxon>
        <taxon>Physcomitrium</taxon>
    </lineage>
</organism>
<dbReference type="Gramene" id="Pp3c24_7050V3.2">
    <property type="protein sequence ID" value="Pp3c24_7050V3.2"/>
    <property type="gene ID" value="Pp3c24_7050"/>
</dbReference>
<dbReference type="InterPro" id="IPR011009">
    <property type="entry name" value="Kinase-like_dom_sf"/>
</dbReference>
<dbReference type="GO" id="GO:0004672">
    <property type="term" value="F:protein kinase activity"/>
    <property type="evidence" value="ECO:0000318"/>
    <property type="project" value="GO_Central"/>
</dbReference>
<dbReference type="OrthoDB" id="427480at2759"/>
<evidence type="ECO:0000256" key="1">
    <source>
        <dbReference type="ARBA" id="ARBA00009670"/>
    </source>
</evidence>
<dbReference type="Pfam" id="PF03109">
    <property type="entry name" value="ABC1"/>
    <property type="match status" value="1"/>
</dbReference>
<reference evidence="3 4" key="1">
    <citation type="journal article" date="2008" name="Science">
        <title>The Physcomitrella genome reveals evolutionary insights into the conquest of land by plants.</title>
        <authorList>
            <person name="Rensing S."/>
            <person name="Lang D."/>
            <person name="Zimmer A."/>
            <person name="Terry A."/>
            <person name="Salamov A."/>
            <person name="Shapiro H."/>
            <person name="Nishiyama T."/>
            <person name="Perroud P.-F."/>
            <person name="Lindquist E."/>
            <person name="Kamisugi Y."/>
            <person name="Tanahashi T."/>
            <person name="Sakakibara K."/>
            <person name="Fujita T."/>
            <person name="Oishi K."/>
            <person name="Shin-I T."/>
            <person name="Kuroki Y."/>
            <person name="Toyoda A."/>
            <person name="Suzuki Y."/>
            <person name="Hashimoto A."/>
            <person name="Yamaguchi K."/>
            <person name="Sugano A."/>
            <person name="Kohara Y."/>
            <person name="Fujiyama A."/>
            <person name="Anterola A."/>
            <person name="Aoki S."/>
            <person name="Ashton N."/>
            <person name="Barbazuk W.B."/>
            <person name="Barker E."/>
            <person name="Bennetzen J."/>
            <person name="Bezanilla M."/>
            <person name="Blankenship R."/>
            <person name="Cho S.H."/>
            <person name="Dutcher S."/>
            <person name="Estelle M."/>
            <person name="Fawcett J.A."/>
            <person name="Gundlach H."/>
            <person name="Hanada K."/>
            <person name="Heyl A."/>
            <person name="Hicks K.A."/>
            <person name="Hugh J."/>
            <person name="Lohr M."/>
            <person name="Mayer K."/>
            <person name="Melkozernov A."/>
            <person name="Murata T."/>
            <person name="Nelson D."/>
            <person name="Pils B."/>
            <person name="Prigge M."/>
            <person name="Reiss B."/>
            <person name="Renner T."/>
            <person name="Rombauts S."/>
            <person name="Rushton P."/>
            <person name="Sanderfoot A."/>
            <person name="Schween G."/>
            <person name="Shiu S.-H."/>
            <person name="Stueber K."/>
            <person name="Theodoulou F.L."/>
            <person name="Tu H."/>
            <person name="Van de Peer Y."/>
            <person name="Verrier P.J."/>
            <person name="Waters E."/>
            <person name="Wood A."/>
            <person name="Yang L."/>
            <person name="Cove D."/>
            <person name="Cuming A."/>
            <person name="Hasebe M."/>
            <person name="Lucas S."/>
            <person name="Mishler D.B."/>
            <person name="Reski R."/>
            <person name="Grigoriev I."/>
            <person name="Quatrano R.S."/>
            <person name="Boore J.L."/>
        </authorList>
    </citation>
    <scope>NUCLEOTIDE SEQUENCE [LARGE SCALE GENOMIC DNA]</scope>
    <source>
        <strain evidence="3 4">cv. Gransden 2004</strain>
    </source>
</reference>